<gene>
    <name evidence="1" type="ORF">T03_13870</name>
</gene>
<reference evidence="1 2" key="1">
    <citation type="submission" date="2015-01" db="EMBL/GenBank/DDBJ databases">
        <title>Evolution of Trichinella species and genotypes.</title>
        <authorList>
            <person name="Korhonen P.K."/>
            <person name="Edoardo P."/>
            <person name="Giuseppe L.R."/>
            <person name="Gasser R.B."/>
        </authorList>
    </citation>
    <scope>NUCLEOTIDE SEQUENCE [LARGE SCALE GENOMIC DNA]</scope>
    <source>
        <strain evidence="1">ISS120</strain>
    </source>
</reference>
<accession>A0A0V1C8N0</accession>
<evidence type="ECO:0000313" key="1">
    <source>
        <dbReference type="EMBL" id="KRY45622.1"/>
    </source>
</evidence>
<dbReference type="EMBL" id="JYDI01000343">
    <property type="protein sequence ID" value="KRY45622.1"/>
    <property type="molecule type" value="Genomic_DNA"/>
</dbReference>
<organism evidence="1 2">
    <name type="scientific">Trichinella britovi</name>
    <name type="common">Parasitic roundworm</name>
    <dbReference type="NCBI Taxonomy" id="45882"/>
    <lineage>
        <taxon>Eukaryota</taxon>
        <taxon>Metazoa</taxon>
        <taxon>Ecdysozoa</taxon>
        <taxon>Nematoda</taxon>
        <taxon>Enoplea</taxon>
        <taxon>Dorylaimia</taxon>
        <taxon>Trichinellida</taxon>
        <taxon>Trichinellidae</taxon>
        <taxon>Trichinella</taxon>
    </lineage>
</organism>
<comment type="caution">
    <text evidence="1">The sequence shown here is derived from an EMBL/GenBank/DDBJ whole genome shotgun (WGS) entry which is preliminary data.</text>
</comment>
<dbReference type="AlphaFoldDB" id="A0A0V1C8N0"/>
<dbReference type="OrthoDB" id="5926354at2759"/>
<evidence type="ECO:0000313" key="2">
    <source>
        <dbReference type="Proteomes" id="UP000054653"/>
    </source>
</evidence>
<name>A0A0V1C8N0_TRIBR</name>
<proteinExistence type="predicted"/>
<keyword evidence="2" id="KW-1185">Reference proteome</keyword>
<sequence>MSCEALEIITRLCSSNPDYELATEKHRKELDQAAEVIFHQFRKMLRLLPKNSGQHAHYKYQKKIVDALTELTRILSGREAILMKPSKRKAGSLPWQKIVSMACIPMAVKDQGAVSDKTHGNAQCSELSAKSLTHHNFFKHRKYVRNTNKLKWTCLHQIHYFKHMGPYVQQEHPAELRPLSVPVIKADWRDLKGSADDKERNAAGNSQQLLHMNLTLKRKETYSAQLKSYMCGIG</sequence>
<protein>
    <submittedName>
        <fullName evidence="1">Uncharacterized protein</fullName>
    </submittedName>
</protein>
<dbReference type="Proteomes" id="UP000054653">
    <property type="component" value="Unassembled WGS sequence"/>
</dbReference>